<reference evidence="9 10" key="1">
    <citation type="submission" date="2015-09" db="EMBL/GenBank/DDBJ databases">
        <authorList>
            <consortium name="Swine Surveillance"/>
        </authorList>
    </citation>
    <scope>NUCLEOTIDE SEQUENCE [LARGE SCALE GENOMIC DNA]</scope>
    <source>
        <strain evidence="9 10">CECT 7557</strain>
    </source>
</reference>
<dbReference type="AlphaFoldDB" id="A0A0N7LZG1"/>
<feature type="transmembrane region" description="Helical" evidence="7">
    <location>
        <begin position="218"/>
        <end position="237"/>
    </location>
</feature>
<dbReference type="PROSITE" id="PS50928">
    <property type="entry name" value="ABC_TM1"/>
    <property type="match status" value="1"/>
</dbReference>
<evidence type="ECO:0000256" key="2">
    <source>
        <dbReference type="ARBA" id="ARBA00022448"/>
    </source>
</evidence>
<organism evidence="9 10">
    <name type="scientific">Tritonibacter multivorans</name>
    <dbReference type="NCBI Taxonomy" id="928856"/>
    <lineage>
        <taxon>Bacteria</taxon>
        <taxon>Pseudomonadati</taxon>
        <taxon>Pseudomonadota</taxon>
        <taxon>Alphaproteobacteria</taxon>
        <taxon>Rhodobacterales</taxon>
        <taxon>Paracoccaceae</taxon>
        <taxon>Tritonibacter</taxon>
    </lineage>
</organism>
<dbReference type="CDD" id="cd06261">
    <property type="entry name" value="TM_PBP2"/>
    <property type="match status" value="1"/>
</dbReference>
<evidence type="ECO:0000256" key="1">
    <source>
        <dbReference type="ARBA" id="ARBA00004651"/>
    </source>
</evidence>
<dbReference type="InterPro" id="IPR000515">
    <property type="entry name" value="MetI-like"/>
</dbReference>
<comment type="similarity">
    <text evidence="7">Belongs to the binding-protein-dependent transport system permease family.</text>
</comment>
<dbReference type="InterPro" id="IPR035906">
    <property type="entry name" value="MetI-like_sf"/>
</dbReference>
<evidence type="ECO:0000256" key="3">
    <source>
        <dbReference type="ARBA" id="ARBA00022475"/>
    </source>
</evidence>
<feature type="domain" description="ABC transmembrane type-1" evidence="8">
    <location>
        <begin position="53"/>
        <end position="241"/>
    </location>
</feature>
<protein>
    <submittedName>
        <fullName evidence="9">Putative aliphatic sulfonates transport permease protein SsuC</fullName>
    </submittedName>
</protein>
<evidence type="ECO:0000313" key="10">
    <source>
        <dbReference type="Proteomes" id="UP000052022"/>
    </source>
</evidence>
<feature type="transmembrane region" description="Helical" evidence="7">
    <location>
        <begin position="64"/>
        <end position="83"/>
    </location>
</feature>
<dbReference type="GO" id="GO:0005886">
    <property type="term" value="C:plasma membrane"/>
    <property type="evidence" value="ECO:0007669"/>
    <property type="project" value="UniProtKB-SubCell"/>
</dbReference>
<evidence type="ECO:0000313" key="9">
    <source>
        <dbReference type="EMBL" id="CUH77569.1"/>
    </source>
</evidence>
<dbReference type="Gene3D" id="1.10.3720.10">
    <property type="entry name" value="MetI-like"/>
    <property type="match status" value="1"/>
</dbReference>
<dbReference type="STRING" id="928856.SAMN04488049_11199"/>
<dbReference type="PANTHER" id="PTHR30151:SF20">
    <property type="entry name" value="ABC TRANSPORTER PERMEASE PROTEIN HI_0355-RELATED"/>
    <property type="match status" value="1"/>
</dbReference>
<accession>A0A0N7LZG1</accession>
<evidence type="ECO:0000259" key="8">
    <source>
        <dbReference type="PROSITE" id="PS50928"/>
    </source>
</evidence>
<feature type="transmembrane region" description="Helical" evidence="7">
    <location>
        <begin position="176"/>
        <end position="198"/>
    </location>
</feature>
<sequence length="257" mass="27394">MMNLLKRLQYPILAPLIGLSLWQAVVWLTNAPHFILPGPLRVAQAGYKNWESISGHALVTATEIGLGLVIGILLGVATAINLATSPRLARLSLPLLVFTQAVPVFALAPILTLWFGYGMGSKIIMAVLIIYFPVTSAFYDGLSRTPSGLLDLARTMGARPSQVMWRIKIPHALPSLASGLKLAAVYAPIGAVIGEWVGSSNGLGYLMLLANGRAKTDLMFASVFVLAIMTVVLHRLISMLANRVSAMAASGEAPPKI</sequence>
<feature type="transmembrane region" description="Helical" evidence="7">
    <location>
        <begin position="95"/>
        <end position="117"/>
    </location>
</feature>
<proteinExistence type="inferred from homology"/>
<keyword evidence="5 7" id="KW-1133">Transmembrane helix</keyword>
<dbReference type="SUPFAM" id="SSF161098">
    <property type="entry name" value="MetI-like"/>
    <property type="match status" value="1"/>
</dbReference>
<keyword evidence="3" id="KW-1003">Cell membrane</keyword>
<evidence type="ECO:0000256" key="5">
    <source>
        <dbReference type="ARBA" id="ARBA00022989"/>
    </source>
</evidence>
<keyword evidence="2 7" id="KW-0813">Transport</keyword>
<evidence type="ECO:0000256" key="6">
    <source>
        <dbReference type="ARBA" id="ARBA00023136"/>
    </source>
</evidence>
<dbReference type="PANTHER" id="PTHR30151">
    <property type="entry name" value="ALKANE SULFONATE ABC TRANSPORTER-RELATED, MEMBRANE SUBUNIT"/>
    <property type="match status" value="1"/>
</dbReference>
<dbReference type="GO" id="GO:0055085">
    <property type="term" value="P:transmembrane transport"/>
    <property type="evidence" value="ECO:0007669"/>
    <property type="project" value="InterPro"/>
</dbReference>
<gene>
    <name evidence="9" type="primary">ssuC_2</name>
    <name evidence="9" type="ORF">TRM7557_01439</name>
</gene>
<keyword evidence="4 7" id="KW-0812">Transmembrane</keyword>
<dbReference type="EMBL" id="CYSD01000020">
    <property type="protein sequence ID" value="CUH77569.1"/>
    <property type="molecule type" value="Genomic_DNA"/>
</dbReference>
<dbReference type="Pfam" id="PF00528">
    <property type="entry name" value="BPD_transp_1"/>
    <property type="match status" value="1"/>
</dbReference>
<keyword evidence="10" id="KW-1185">Reference proteome</keyword>
<evidence type="ECO:0000256" key="4">
    <source>
        <dbReference type="ARBA" id="ARBA00022692"/>
    </source>
</evidence>
<comment type="subcellular location">
    <subcellularLocation>
        <location evidence="1 7">Cell membrane</location>
        <topology evidence="1 7">Multi-pass membrane protein</topology>
    </subcellularLocation>
</comment>
<feature type="transmembrane region" description="Helical" evidence="7">
    <location>
        <begin position="12"/>
        <end position="29"/>
    </location>
</feature>
<feature type="transmembrane region" description="Helical" evidence="7">
    <location>
        <begin position="123"/>
        <end position="142"/>
    </location>
</feature>
<dbReference type="RefSeq" id="WP_235811422.1">
    <property type="nucleotide sequence ID" value="NZ_CYSD01000020.1"/>
</dbReference>
<dbReference type="Proteomes" id="UP000052022">
    <property type="component" value="Unassembled WGS sequence"/>
</dbReference>
<keyword evidence="6 7" id="KW-0472">Membrane</keyword>
<name>A0A0N7LZG1_9RHOB</name>
<evidence type="ECO:0000256" key="7">
    <source>
        <dbReference type="RuleBase" id="RU363032"/>
    </source>
</evidence>